<evidence type="ECO:0000313" key="2">
    <source>
        <dbReference type="Proteomes" id="UP001201449"/>
    </source>
</evidence>
<accession>A0ABS9BNT7</accession>
<organism evidence="1 2">
    <name type="scientific">Mariniradius sediminis</name>
    <dbReference type="NCBI Taxonomy" id="2909237"/>
    <lineage>
        <taxon>Bacteria</taxon>
        <taxon>Pseudomonadati</taxon>
        <taxon>Bacteroidota</taxon>
        <taxon>Cytophagia</taxon>
        <taxon>Cytophagales</taxon>
        <taxon>Cyclobacteriaceae</taxon>
        <taxon>Mariniradius</taxon>
    </lineage>
</organism>
<dbReference type="RefSeq" id="WP_234859856.1">
    <property type="nucleotide sequence ID" value="NZ_JAKEVZ010000001.1"/>
</dbReference>
<gene>
    <name evidence="1" type="ORF">L0U89_01285</name>
</gene>
<comment type="caution">
    <text evidence="1">The sequence shown here is derived from an EMBL/GenBank/DDBJ whole genome shotgun (WGS) entry which is preliminary data.</text>
</comment>
<reference evidence="1 2" key="1">
    <citation type="submission" date="2022-01" db="EMBL/GenBank/DDBJ databases">
        <title>Mariniradius saccharolyticus sp. nov., isolated from sediment of a river.</title>
        <authorList>
            <person name="Liu H."/>
        </authorList>
    </citation>
    <scope>NUCLEOTIDE SEQUENCE [LARGE SCALE GENOMIC DNA]</scope>
    <source>
        <strain evidence="1 2">RY-2</strain>
    </source>
</reference>
<protein>
    <submittedName>
        <fullName evidence="1">Uncharacterized protein</fullName>
    </submittedName>
</protein>
<dbReference type="EMBL" id="JAKEVZ010000001">
    <property type="protein sequence ID" value="MCF1749687.1"/>
    <property type="molecule type" value="Genomic_DNA"/>
</dbReference>
<proteinExistence type="predicted"/>
<name>A0ABS9BNT7_9BACT</name>
<evidence type="ECO:0000313" key="1">
    <source>
        <dbReference type="EMBL" id="MCF1749687.1"/>
    </source>
</evidence>
<sequence length="337" mass="38490">MKCTLSIQHLLTAFHLYGIRIFFLNGLMMLGTVAAGQDIFHFSMELSTNDNYHGRKIKKKPRTFSEMKQKASIKILYSTNDSVEAEVNISSAEYHVLEDEVRGSLPLTVRFDSNMPEEGSRLVGKYVLPIVNEPFKLFYNKNGDLLNEKDVYGSDPAKEFELEIETGSSTSKLGSMLLYPKQNIAEALGTMIKIRSIEMLHIQDTVSLSGELQQARIDTSYVQFVRTGLPFLQKVDADTLNMSLDFKLIKDDDKIVVKNRWGLDLELERKTENVTAFTSYVEGGIFQLLWETNQVQQLTLNPQLWPTQWDLDQTFTVSGEFNSKSIRTRKQSFLVIE</sequence>
<dbReference type="Proteomes" id="UP001201449">
    <property type="component" value="Unassembled WGS sequence"/>
</dbReference>
<keyword evidence="2" id="KW-1185">Reference proteome</keyword>